<sequence length="254" mass="28837">MSLVFDDMLRTHVLIWIDDILLYARSPREFVTPFRRCFARVRQLGLKLNGVKSSLLHKDTRWCARPLHDQLEAVLKVMGRTKRLTAGAATVWATQDTSIVLISDASDRGLGLLVTKVRNWVGVVSVTEQHHDLLVGKFDETAWRWSIIEKEAYPTICATRNLTYLLVRGNGFHLYWDLINLIYASFRRGGWVTKCKVITCSSNCEPIAADKQIQQLILLTSDFVFPTLLKIQAAQQKHARVAPAGANVDMNNPY</sequence>
<reference evidence="2" key="1">
    <citation type="submission" date="2017-03" db="EMBL/GenBank/DDBJ databases">
        <title>Phytopthora megakarya and P. palmivora, two closely related causual agents of cacao black pod achieved similar genome size and gene model numbers by different mechanisms.</title>
        <authorList>
            <person name="Ali S."/>
            <person name="Shao J."/>
            <person name="Larry D.J."/>
            <person name="Kronmiller B."/>
            <person name="Shen D."/>
            <person name="Strem M.D."/>
            <person name="Melnick R.L."/>
            <person name="Guiltinan M.J."/>
            <person name="Tyler B.M."/>
            <person name="Meinhardt L.W."/>
            <person name="Bailey B.A."/>
        </authorList>
    </citation>
    <scope>NUCLEOTIDE SEQUENCE [LARGE SCALE GENOMIC DNA]</scope>
    <source>
        <strain evidence="2">zdho120</strain>
    </source>
</reference>
<dbReference type="EMBL" id="NBNE01001029">
    <property type="protein sequence ID" value="OWZ15916.1"/>
    <property type="molecule type" value="Genomic_DNA"/>
</dbReference>
<dbReference type="InterPro" id="IPR043502">
    <property type="entry name" value="DNA/RNA_pol_sf"/>
</dbReference>
<protein>
    <submittedName>
        <fullName evidence="1">Uncharacterized protein</fullName>
    </submittedName>
</protein>
<dbReference type="Proteomes" id="UP000198211">
    <property type="component" value="Unassembled WGS sequence"/>
</dbReference>
<proteinExistence type="predicted"/>
<keyword evidence="2" id="KW-1185">Reference proteome</keyword>
<name>A0A225WDV3_9STRA</name>
<gene>
    <name evidence="1" type="ORF">PHMEG_00010361</name>
</gene>
<comment type="caution">
    <text evidence="1">The sequence shown here is derived from an EMBL/GenBank/DDBJ whole genome shotgun (WGS) entry which is preliminary data.</text>
</comment>
<organism evidence="1 2">
    <name type="scientific">Phytophthora megakarya</name>
    <dbReference type="NCBI Taxonomy" id="4795"/>
    <lineage>
        <taxon>Eukaryota</taxon>
        <taxon>Sar</taxon>
        <taxon>Stramenopiles</taxon>
        <taxon>Oomycota</taxon>
        <taxon>Peronosporomycetes</taxon>
        <taxon>Peronosporales</taxon>
        <taxon>Peronosporaceae</taxon>
        <taxon>Phytophthora</taxon>
    </lineage>
</organism>
<evidence type="ECO:0000313" key="2">
    <source>
        <dbReference type="Proteomes" id="UP000198211"/>
    </source>
</evidence>
<dbReference type="SUPFAM" id="SSF56672">
    <property type="entry name" value="DNA/RNA polymerases"/>
    <property type="match status" value="1"/>
</dbReference>
<dbReference type="InterPro" id="IPR043128">
    <property type="entry name" value="Rev_trsase/Diguanyl_cyclase"/>
</dbReference>
<dbReference type="Gene3D" id="3.30.70.270">
    <property type="match status" value="1"/>
</dbReference>
<dbReference type="AlphaFoldDB" id="A0A225WDV3"/>
<accession>A0A225WDV3</accession>
<evidence type="ECO:0000313" key="1">
    <source>
        <dbReference type="EMBL" id="OWZ15916.1"/>
    </source>
</evidence>